<dbReference type="EMBL" id="AHJG01000002">
    <property type="protein sequence ID" value="EPA06863.1"/>
    <property type="molecule type" value="Genomic_DNA"/>
</dbReference>
<dbReference type="Gene3D" id="3.40.50.200">
    <property type="entry name" value="Peptidase S8/S53 domain"/>
    <property type="match status" value="1"/>
</dbReference>
<name>S2E810_9ARCH</name>
<evidence type="ECO:0000256" key="3">
    <source>
        <dbReference type="ARBA" id="ARBA00022801"/>
    </source>
</evidence>
<sequence length="719" mass="81012">MSEEFESDSFMFVESERKISKISRESKPFPPKISKFISNSEFDNEWQEKSIFEQIKETSAILKEKKLHSKNQSFCVLGTTIDASGPNLGQILNKLKGEIITFYDKSHSKLLVSVSNAALTNMVEKEPPKYFKKYVSMIRPLHHNDQLSSSFEILLKESEKFTMIKLIPNTSYEQLEEYDSLVRNFLIANNKQIFGETLKNEGLIFVTIDYKTLQKLLYESDFIYRVSQVPKGISEKISSSKKAIKAIPQSFRAPTKKEMPIITVMDTGLNEIIPLNGLIEVRDGYGTTNFDDDNGDDFGHGTPIACLSTFGEERREPISKIISYKIWSQDKPSDSFLGILDGIKKYKDKSRIFTSSIGFPDAELEDVYELDRVIQRENIAFVCSAGNINPNQIENEIRSGNSYPNYLKKYQVMAPGNAISSIAVGSIAKNNSMRGTPLNSIAHEGDVSPYSCCGTKNEFIFECIKPDFVEHGTNLIYEGASVTTQGINGITSYTKNGKVYSGFVGTSFSSPLLAKKFAEILAKYGKQIQNIETLKAIFALSSIKNQSTCSGYGVPRSFTSCNRDHALFIAEGIIPLFDKTEKKTTTIQSDEIYIKVPNSSIEKITLCIVHSDDYKWDSIPSLSTFIEIDAMKTGSDSLVPPNNDQDSLKKTNVKLLKYSFEKKSMEATWRFRLTPKITKRIPTDYIRRTNVRYGCAILLSRKSNEASKYSVTREVKAVK</sequence>
<keyword evidence="2" id="KW-0645">Protease</keyword>
<proteinExistence type="inferred from homology"/>
<reference evidence="6 7" key="1">
    <citation type="journal article" date="2012" name="J. Bacteriol.">
        <title>Genome Sequence of "Candidatus Nitrosoarchaeum limnia" BG20, a Low-Salinity Ammonia-Oxidizing Archaeon from the San Francisco Bay Estuary.</title>
        <authorList>
            <person name="Mosier A.C."/>
            <person name="Allen E.E."/>
            <person name="Kim M."/>
            <person name="Ferriera S."/>
            <person name="Francis C.A."/>
        </authorList>
    </citation>
    <scope>NUCLEOTIDE SEQUENCE [LARGE SCALE GENOMIC DNA]</scope>
    <source>
        <strain evidence="6 7">BG20</strain>
    </source>
</reference>
<comment type="similarity">
    <text evidence="1">Belongs to the peptidase S8 family.</text>
</comment>
<organism evidence="6 7">
    <name type="scientific">Candidatus Nitrosarchaeum limnium BG20</name>
    <dbReference type="NCBI Taxonomy" id="859192"/>
    <lineage>
        <taxon>Archaea</taxon>
        <taxon>Nitrososphaerota</taxon>
        <taxon>Nitrososphaeria</taxon>
        <taxon>Nitrosopumilales</taxon>
        <taxon>Nitrosopumilaceae</taxon>
        <taxon>Nitrosarchaeum</taxon>
    </lineage>
</organism>
<dbReference type="RefSeq" id="WP_048096911.1">
    <property type="nucleotide sequence ID" value="NZ_AHJG01000002.1"/>
</dbReference>
<dbReference type="InterPro" id="IPR036852">
    <property type="entry name" value="Peptidase_S8/S53_dom_sf"/>
</dbReference>
<evidence type="ECO:0000313" key="6">
    <source>
        <dbReference type="EMBL" id="EPA06863.1"/>
    </source>
</evidence>
<dbReference type="GO" id="GO:0004252">
    <property type="term" value="F:serine-type endopeptidase activity"/>
    <property type="evidence" value="ECO:0007669"/>
    <property type="project" value="InterPro"/>
</dbReference>
<comment type="caution">
    <text evidence="6">The sequence shown here is derived from an EMBL/GenBank/DDBJ whole genome shotgun (WGS) entry which is preliminary data.</text>
</comment>
<dbReference type="EC" id="3.4.21.-" evidence="6"/>
<keyword evidence="7" id="KW-1185">Reference proteome</keyword>
<evidence type="ECO:0000256" key="1">
    <source>
        <dbReference type="ARBA" id="ARBA00011073"/>
    </source>
</evidence>
<evidence type="ECO:0000256" key="2">
    <source>
        <dbReference type="ARBA" id="ARBA00022670"/>
    </source>
</evidence>
<gene>
    <name evidence="6" type="ORF">BG20_I1447</name>
</gene>
<accession>S2E810</accession>
<evidence type="ECO:0000259" key="5">
    <source>
        <dbReference type="Pfam" id="PF00082"/>
    </source>
</evidence>
<dbReference type="InterPro" id="IPR050131">
    <property type="entry name" value="Peptidase_S8_subtilisin-like"/>
</dbReference>
<dbReference type="InterPro" id="IPR000209">
    <property type="entry name" value="Peptidase_S8/S53_dom"/>
</dbReference>
<keyword evidence="3 6" id="KW-0378">Hydrolase</keyword>
<protein>
    <submittedName>
        <fullName evidence="6">Peptidase families S8 and S53</fullName>
        <ecNumber evidence="6">3.4.21.-</ecNumber>
    </submittedName>
</protein>
<dbReference type="Proteomes" id="UP000014065">
    <property type="component" value="Unassembled WGS sequence"/>
</dbReference>
<feature type="domain" description="Peptidase S8/S53" evidence="5">
    <location>
        <begin position="261"/>
        <end position="538"/>
    </location>
</feature>
<dbReference type="Pfam" id="PF00082">
    <property type="entry name" value="Peptidase_S8"/>
    <property type="match status" value="1"/>
</dbReference>
<keyword evidence="4" id="KW-0720">Serine protease</keyword>
<dbReference type="SUPFAM" id="SSF52743">
    <property type="entry name" value="Subtilisin-like"/>
    <property type="match status" value="1"/>
</dbReference>
<dbReference type="GO" id="GO:0006508">
    <property type="term" value="P:proteolysis"/>
    <property type="evidence" value="ECO:0007669"/>
    <property type="project" value="UniProtKB-KW"/>
</dbReference>
<dbReference type="PANTHER" id="PTHR43806:SF11">
    <property type="entry name" value="CEREVISIN-RELATED"/>
    <property type="match status" value="1"/>
</dbReference>
<dbReference type="PANTHER" id="PTHR43806">
    <property type="entry name" value="PEPTIDASE S8"/>
    <property type="match status" value="1"/>
</dbReference>
<evidence type="ECO:0000313" key="7">
    <source>
        <dbReference type="Proteomes" id="UP000014065"/>
    </source>
</evidence>
<dbReference type="AlphaFoldDB" id="S2E810"/>
<evidence type="ECO:0000256" key="4">
    <source>
        <dbReference type="ARBA" id="ARBA00022825"/>
    </source>
</evidence>